<dbReference type="PATRIC" id="fig|1423743.5.peg.200"/>
<comment type="caution">
    <text evidence="2">The sequence shown here is derived from an EMBL/GenBank/DDBJ whole genome shotgun (WGS) entry which is preliminary data.</text>
</comment>
<dbReference type="EMBL" id="AZFY01000085">
    <property type="protein sequence ID" value="KRM08413.1"/>
    <property type="molecule type" value="Genomic_DNA"/>
</dbReference>
<name>X0P9X9_9LACO</name>
<keyword evidence="1" id="KW-0472">Membrane</keyword>
<dbReference type="AlphaFoldDB" id="X0P9X9"/>
<evidence type="ECO:0000313" key="2">
    <source>
        <dbReference type="EMBL" id="GAF35863.1"/>
    </source>
</evidence>
<accession>X0P9X9</accession>
<evidence type="ECO:0000313" key="5">
    <source>
        <dbReference type="Proteomes" id="UP000051966"/>
    </source>
</evidence>
<keyword evidence="1" id="KW-0812">Transmembrane</keyword>
<organism evidence="2 4">
    <name type="scientific">Lentilactobacillus farraginis DSM 18382 = JCM 14108</name>
    <dbReference type="NCBI Taxonomy" id="1423743"/>
    <lineage>
        <taxon>Bacteria</taxon>
        <taxon>Bacillati</taxon>
        <taxon>Bacillota</taxon>
        <taxon>Bacilli</taxon>
        <taxon>Lactobacillales</taxon>
        <taxon>Lactobacillaceae</taxon>
        <taxon>Lentilactobacillus</taxon>
    </lineage>
</organism>
<sequence>MAIKIAVKLVVAALLIFSTTWYKFPSQIIMYLTVTLLNIIAIFLIVSALVEIVNGYIRRKKL</sequence>
<dbReference type="EMBL" id="BAKI01000005">
    <property type="protein sequence ID" value="GAF35863.1"/>
    <property type="molecule type" value="Genomic_DNA"/>
</dbReference>
<dbReference type="Proteomes" id="UP000019488">
    <property type="component" value="Unassembled WGS sequence"/>
</dbReference>
<feature type="transmembrane region" description="Helical" evidence="1">
    <location>
        <begin position="28"/>
        <end position="53"/>
    </location>
</feature>
<keyword evidence="5" id="KW-1185">Reference proteome</keyword>
<proteinExistence type="predicted"/>
<reference evidence="3 5" key="2">
    <citation type="journal article" date="2015" name="Genome Announc.">
        <title>Expanding the biotechnology potential of lactobacilli through comparative genomics of 213 strains and associated genera.</title>
        <authorList>
            <person name="Sun Z."/>
            <person name="Harris H.M."/>
            <person name="McCann A."/>
            <person name="Guo C."/>
            <person name="Argimon S."/>
            <person name="Zhang W."/>
            <person name="Yang X."/>
            <person name="Jeffery I.B."/>
            <person name="Cooney J.C."/>
            <person name="Kagawa T.F."/>
            <person name="Liu W."/>
            <person name="Song Y."/>
            <person name="Salvetti E."/>
            <person name="Wrobel A."/>
            <person name="Rasinkangas P."/>
            <person name="Parkhill J."/>
            <person name="Rea M.C."/>
            <person name="O'Sullivan O."/>
            <person name="Ritari J."/>
            <person name="Douillard F.P."/>
            <person name="Paul Ross R."/>
            <person name="Yang R."/>
            <person name="Briner A.E."/>
            <person name="Felis G.E."/>
            <person name="de Vos W.M."/>
            <person name="Barrangou R."/>
            <person name="Klaenhammer T.R."/>
            <person name="Caufield P.W."/>
            <person name="Cui Y."/>
            <person name="Zhang H."/>
            <person name="O'Toole P.W."/>
        </authorList>
    </citation>
    <scope>NUCLEOTIDE SEQUENCE [LARGE SCALE GENOMIC DNA]</scope>
    <source>
        <strain evidence="3 5">DSM 18382</strain>
    </source>
</reference>
<evidence type="ECO:0000313" key="4">
    <source>
        <dbReference type="Proteomes" id="UP000019488"/>
    </source>
</evidence>
<reference evidence="2" key="1">
    <citation type="journal article" date="2014" name="Genome Announc.">
        <title>Draft Genome Sequences of Two Lactobacillus Strains, L. farraginis JCM 14108T and L. composti JCM 14202T, Isolated from Compost of Distilled Shochu Residue.</title>
        <authorList>
            <person name="Yuki M."/>
            <person name="Oshima K."/>
            <person name="Suda W."/>
            <person name="Kitahara M."/>
            <person name="Kitamura K."/>
            <person name="Iida T."/>
            <person name="Hattori M."/>
            <person name="Ohkuma M."/>
        </authorList>
    </citation>
    <scope>NUCLEOTIDE SEQUENCE [LARGE SCALE GENOMIC DNA]</scope>
    <source>
        <strain evidence="2">JCM 14108</strain>
    </source>
</reference>
<feature type="transmembrane region" description="Helical" evidence="1">
    <location>
        <begin position="5"/>
        <end position="22"/>
    </location>
</feature>
<dbReference type="Proteomes" id="UP000051966">
    <property type="component" value="Unassembled WGS sequence"/>
</dbReference>
<evidence type="ECO:0000313" key="3">
    <source>
        <dbReference type="EMBL" id="KRM08413.1"/>
    </source>
</evidence>
<protein>
    <submittedName>
        <fullName evidence="2">Uncharacterized protein</fullName>
    </submittedName>
</protein>
<evidence type="ECO:0000256" key="1">
    <source>
        <dbReference type="SAM" id="Phobius"/>
    </source>
</evidence>
<gene>
    <name evidence="3" type="ORF">FD41_GL000187</name>
    <name evidence="2" type="ORF">JCM14108_793</name>
</gene>
<keyword evidence="1" id="KW-1133">Transmembrane helix</keyword>